<evidence type="ECO:0000256" key="1">
    <source>
        <dbReference type="SAM" id="MobiDB-lite"/>
    </source>
</evidence>
<dbReference type="RefSeq" id="WP_337310739.1">
    <property type="nucleotide sequence ID" value="NZ_JAEKNS010000070.1"/>
</dbReference>
<dbReference type="Proteomes" id="UP000606991">
    <property type="component" value="Unassembled WGS sequence"/>
</dbReference>
<name>A0A934JT19_9BACT</name>
<feature type="region of interest" description="Disordered" evidence="1">
    <location>
        <begin position="1"/>
        <end position="56"/>
    </location>
</feature>
<comment type="caution">
    <text evidence="2">The sequence shown here is derived from an EMBL/GenBank/DDBJ whole genome shotgun (WGS) entry which is preliminary data.</text>
</comment>
<gene>
    <name evidence="2" type="ORF">JF886_06440</name>
</gene>
<reference evidence="2 3" key="1">
    <citation type="submission" date="2020-10" db="EMBL/GenBank/DDBJ databases">
        <title>Ca. Dormibacterota MAGs.</title>
        <authorList>
            <person name="Montgomery K."/>
        </authorList>
    </citation>
    <scope>NUCLEOTIDE SEQUENCE [LARGE SCALE GENOMIC DNA]</scope>
    <source>
        <strain evidence="2">SC8812_S17_18</strain>
    </source>
</reference>
<dbReference type="AlphaFoldDB" id="A0A934JT19"/>
<organism evidence="2 3">
    <name type="scientific">Candidatus Aeolococcus gillhamiae</name>
    <dbReference type="NCBI Taxonomy" id="3127015"/>
    <lineage>
        <taxon>Bacteria</taxon>
        <taxon>Bacillati</taxon>
        <taxon>Candidatus Dormiibacterota</taxon>
        <taxon>Candidatus Dormibacteria</taxon>
        <taxon>Candidatus Aeolococcales</taxon>
        <taxon>Candidatus Aeolococcaceae</taxon>
        <taxon>Candidatus Aeolococcus</taxon>
    </lineage>
</organism>
<protein>
    <submittedName>
        <fullName evidence="2">Uncharacterized protein</fullName>
    </submittedName>
</protein>
<sequence>MAKQEPTEQYTPKGLKIPVPTRGEFDANLDKVLKAPPPPSRYRKRSGNRPASPVEE</sequence>
<proteinExistence type="predicted"/>
<evidence type="ECO:0000313" key="2">
    <source>
        <dbReference type="EMBL" id="MBJ7594492.1"/>
    </source>
</evidence>
<accession>A0A934JT19</accession>
<evidence type="ECO:0000313" key="3">
    <source>
        <dbReference type="Proteomes" id="UP000606991"/>
    </source>
</evidence>
<dbReference type="EMBL" id="JAEKNS010000070">
    <property type="protein sequence ID" value="MBJ7594492.1"/>
    <property type="molecule type" value="Genomic_DNA"/>
</dbReference>
<feature type="compositionally biased region" description="Basic and acidic residues" evidence="1">
    <location>
        <begin position="23"/>
        <end position="33"/>
    </location>
</feature>